<sequence>MTNTMEEVRKHWLKHLLRTRFNNERSDLIRAAGITKGRLSQLLADGFGDTSAKRLVESLGLPANYFDRPIPHEEGDSLSEEALQIARQFEKMDEAERKRFRWFMILARNGIDPTHIPPAPPLEQPVTKKAKK</sequence>
<feature type="region of interest" description="Disordered" evidence="1">
    <location>
        <begin position="113"/>
        <end position="132"/>
    </location>
</feature>
<reference evidence="2 3" key="1">
    <citation type="submission" date="2020-03" db="EMBL/GenBank/DDBJ databases">
        <title>Hydrogenophaga sp. nov. isolated from cyanobacterial mat.</title>
        <authorList>
            <person name="Thorat V."/>
            <person name="Kirdat K."/>
            <person name="Tiwarekar B."/>
            <person name="Costa E.D."/>
            <person name="Yadav A."/>
        </authorList>
    </citation>
    <scope>NUCLEOTIDE SEQUENCE [LARGE SCALE GENOMIC DNA]</scope>
    <source>
        <strain evidence="2 3">BA0156</strain>
    </source>
</reference>
<dbReference type="EMBL" id="CP049989">
    <property type="protein sequence ID" value="QIM51600.1"/>
    <property type="molecule type" value="Genomic_DNA"/>
</dbReference>
<keyword evidence="3" id="KW-1185">Reference proteome</keyword>
<organism evidence="2 3">
    <name type="scientific">Hydrogenophaga crocea</name>
    <dbReference type="NCBI Taxonomy" id="2716225"/>
    <lineage>
        <taxon>Bacteria</taxon>
        <taxon>Pseudomonadati</taxon>
        <taxon>Pseudomonadota</taxon>
        <taxon>Betaproteobacteria</taxon>
        <taxon>Burkholderiales</taxon>
        <taxon>Comamonadaceae</taxon>
        <taxon>Hydrogenophaga</taxon>
    </lineage>
</organism>
<accession>A0A6G8IF43</accession>
<dbReference type="Proteomes" id="UP000503162">
    <property type="component" value="Chromosome"/>
</dbReference>
<dbReference type="RefSeq" id="WP_166225597.1">
    <property type="nucleotide sequence ID" value="NZ_CP049989.1"/>
</dbReference>
<gene>
    <name evidence="2" type="ORF">G9Q37_05330</name>
</gene>
<protein>
    <submittedName>
        <fullName evidence="2">Uncharacterized protein</fullName>
    </submittedName>
</protein>
<evidence type="ECO:0000313" key="3">
    <source>
        <dbReference type="Proteomes" id="UP000503162"/>
    </source>
</evidence>
<proteinExistence type="predicted"/>
<dbReference type="KEGG" id="hcz:G9Q37_05330"/>
<name>A0A6G8IF43_9BURK</name>
<dbReference type="AlphaFoldDB" id="A0A6G8IF43"/>
<evidence type="ECO:0000313" key="2">
    <source>
        <dbReference type="EMBL" id="QIM51600.1"/>
    </source>
</evidence>
<evidence type="ECO:0000256" key="1">
    <source>
        <dbReference type="SAM" id="MobiDB-lite"/>
    </source>
</evidence>